<dbReference type="RefSeq" id="WP_164694815.1">
    <property type="nucleotide sequence ID" value="NZ_JAAIKB010000004.1"/>
</dbReference>
<evidence type="ECO:0000313" key="3">
    <source>
        <dbReference type="EMBL" id="NGM20923.1"/>
    </source>
</evidence>
<dbReference type="FunFam" id="3.20.20.100:FF:000004">
    <property type="entry name" value="Oxidoreductase, aldo/keto reductase"/>
    <property type="match status" value="1"/>
</dbReference>
<dbReference type="Pfam" id="PF00248">
    <property type="entry name" value="Aldo_ket_red"/>
    <property type="match status" value="1"/>
</dbReference>
<dbReference type="AlphaFoldDB" id="A0A6M1LKW8"/>
<comment type="caution">
    <text evidence="3">The sequence shown here is derived from an EMBL/GenBank/DDBJ whole genome shotgun (WGS) entry which is preliminary data.</text>
</comment>
<dbReference type="InterPro" id="IPR023210">
    <property type="entry name" value="NADP_OxRdtase_dom"/>
</dbReference>
<organism evidence="3 4">
    <name type="scientific">Falsiroseomonas algicola</name>
    <dbReference type="NCBI Taxonomy" id="2716930"/>
    <lineage>
        <taxon>Bacteria</taxon>
        <taxon>Pseudomonadati</taxon>
        <taxon>Pseudomonadota</taxon>
        <taxon>Alphaproteobacteria</taxon>
        <taxon>Acetobacterales</taxon>
        <taxon>Roseomonadaceae</taxon>
        <taxon>Falsiroseomonas</taxon>
    </lineage>
</organism>
<reference evidence="3 4" key="1">
    <citation type="submission" date="2020-02" db="EMBL/GenBank/DDBJ databases">
        <authorList>
            <person name="Kim H.M."/>
            <person name="Jeon C.O."/>
        </authorList>
    </citation>
    <scope>NUCLEOTIDE SEQUENCE [LARGE SCALE GENOMIC DNA]</scope>
    <source>
        <strain evidence="3 4">PeD5</strain>
    </source>
</reference>
<dbReference type="Proteomes" id="UP000475385">
    <property type="component" value="Unassembled WGS sequence"/>
</dbReference>
<dbReference type="PANTHER" id="PTHR43364:SF6">
    <property type="entry name" value="OXIDOREDUCTASE-RELATED"/>
    <property type="match status" value="1"/>
</dbReference>
<dbReference type="Gene3D" id="3.20.20.100">
    <property type="entry name" value="NADP-dependent oxidoreductase domain"/>
    <property type="match status" value="1"/>
</dbReference>
<dbReference type="GO" id="GO:0005829">
    <property type="term" value="C:cytosol"/>
    <property type="evidence" value="ECO:0007669"/>
    <property type="project" value="TreeGrafter"/>
</dbReference>
<dbReference type="PANTHER" id="PTHR43364">
    <property type="entry name" value="NADH-SPECIFIC METHYLGLYOXAL REDUCTASE-RELATED"/>
    <property type="match status" value="1"/>
</dbReference>
<evidence type="ECO:0000313" key="4">
    <source>
        <dbReference type="Proteomes" id="UP000475385"/>
    </source>
</evidence>
<dbReference type="InterPro" id="IPR036812">
    <property type="entry name" value="NAD(P)_OxRdtase_dom_sf"/>
</dbReference>
<dbReference type="InterPro" id="IPR050523">
    <property type="entry name" value="AKR_Detox_Biosynth"/>
</dbReference>
<dbReference type="GO" id="GO:0016491">
    <property type="term" value="F:oxidoreductase activity"/>
    <property type="evidence" value="ECO:0007669"/>
    <property type="project" value="UniProtKB-KW"/>
</dbReference>
<gene>
    <name evidence="3" type="ORF">G3576_12930</name>
</gene>
<accession>A0A6M1LKW8</accession>
<sequence length="316" mass="33727">MERVTLGGTGLSIAPLMFGGNVFGWTADEAMSFRLLDAFVDAGFNAIDTADVYSRWVPGHVGGESETIIGAWMKARGARHRVVIATKVGMELGPDRTGLSPRWIAQSVEDSLKRLGTDHIDLYQAHRPDPSVPIAETLGAFQRLIEQGKVRAIGASNYDVTQLAEALDVAEAQGLPRYATLQPKYNLMDRAEFEAALQPLCVARNVAVIPFYGVAAGFLTGKYRSASDIEGRPRAKALAAYANDRGWRVIAALDAVAARFRATPVEVAIAWLRTRPALAAPIASATSPDQLAALLRGATLSLDAEALAALEAASAE</sequence>
<keyword evidence="4" id="KW-1185">Reference proteome</keyword>
<dbReference type="EMBL" id="JAAIKB010000004">
    <property type="protein sequence ID" value="NGM20923.1"/>
    <property type="molecule type" value="Genomic_DNA"/>
</dbReference>
<feature type="domain" description="NADP-dependent oxidoreductase" evidence="2">
    <location>
        <begin position="16"/>
        <end position="313"/>
    </location>
</feature>
<protein>
    <submittedName>
        <fullName evidence="3">Aldo/keto reductase</fullName>
    </submittedName>
</protein>
<name>A0A6M1LKW8_9PROT</name>
<evidence type="ECO:0000259" key="2">
    <source>
        <dbReference type="Pfam" id="PF00248"/>
    </source>
</evidence>
<reference evidence="3 4" key="2">
    <citation type="submission" date="2020-03" db="EMBL/GenBank/DDBJ databases">
        <title>Roseomonas stagni sp. nov., isolated from pond water in Japan.</title>
        <authorList>
            <person name="Furuhata K."/>
            <person name="Miyamoto H."/>
            <person name="Goto K."/>
        </authorList>
    </citation>
    <scope>NUCLEOTIDE SEQUENCE [LARGE SCALE GENOMIC DNA]</scope>
    <source>
        <strain evidence="3 4">PeD5</strain>
    </source>
</reference>
<evidence type="ECO:0000256" key="1">
    <source>
        <dbReference type="ARBA" id="ARBA00023002"/>
    </source>
</evidence>
<keyword evidence="1" id="KW-0560">Oxidoreductase</keyword>
<proteinExistence type="predicted"/>
<dbReference type="CDD" id="cd19081">
    <property type="entry name" value="AKR_AKR9C1"/>
    <property type="match status" value="1"/>
</dbReference>
<dbReference type="SUPFAM" id="SSF51430">
    <property type="entry name" value="NAD(P)-linked oxidoreductase"/>
    <property type="match status" value="1"/>
</dbReference>